<comment type="caution">
    <text evidence="8">The sequence shown here is derived from an EMBL/GenBank/DDBJ whole genome shotgun (WGS) entry which is preliminary data.</text>
</comment>
<organism evidence="8 9">
    <name type="scientific">Exophiala viscosa</name>
    <dbReference type="NCBI Taxonomy" id="2486360"/>
    <lineage>
        <taxon>Eukaryota</taxon>
        <taxon>Fungi</taxon>
        <taxon>Dikarya</taxon>
        <taxon>Ascomycota</taxon>
        <taxon>Pezizomycotina</taxon>
        <taxon>Eurotiomycetes</taxon>
        <taxon>Chaetothyriomycetidae</taxon>
        <taxon>Chaetothyriales</taxon>
        <taxon>Herpotrichiellaceae</taxon>
        <taxon>Exophiala</taxon>
    </lineage>
</organism>
<gene>
    <name evidence="8" type="ORF">EDD36DRAFT_437325</name>
</gene>
<evidence type="ECO:0000256" key="3">
    <source>
        <dbReference type="ARBA" id="ARBA00023015"/>
    </source>
</evidence>
<feature type="domain" description="Zn(2)-C6 fungal-type" evidence="7">
    <location>
        <begin position="47"/>
        <end position="75"/>
    </location>
</feature>
<protein>
    <recommendedName>
        <fullName evidence="7">Zn(2)-C6 fungal-type domain-containing protein</fullName>
    </recommendedName>
</protein>
<dbReference type="PROSITE" id="PS50048">
    <property type="entry name" value="ZN2_CY6_FUNGAL_2"/>
    <property type="match status" value="1"/>
</dbReference>
<dbReference type="GO" id="GO:0000981">
    <property type="term" value="F:DNA-binding transcription factor activity, RNA polymerase II-specific"/>
    <property type="evidence" value="ECO:0007669"/>
    <property type="project" value="InterPro"/>
</dbReference>
<keyword evidence="3" id="KW-0805">Transcription regulation</keyword>
<dbReference type="GO" id="GO:0008270">
    <property type="term" value="F:zinc ion binding"/>
    <property type="evidence" value="ECO:0007669"/>
    <property type="project" value="InterPro"/>
</dbReference>
<evidence type="ECO:0000256" key="5">
    <source>
        <dbReference type="ARBA" id="ARBA00023163"/>
    </source>
</evidence>
<name>A0AAN6DW31_9EURO</name>
<evidence type="ECO:0000259" key="7">
    <source>
        <dbReference type="PROSITE" id="PS50048"/>
    </source>
</evidence>
<dbReference type="InterPro" id="IPR052360">
    <property type="entry name" value="Transcr_Regulatory_Proteins"/>
</dbReference>
<dbReference type="AlphaFoldDB" id="A0AAN6DW31"/>
<evidence type="ECO:0000256" key="6">
    <source>
        <dbReference type="ARBA" id="ARBA00023242"/>
    </source>
</evidence>
<dbReference type="SUPFAM" id="SSF57701">
    <property type="entry name" value="Zn2/Cys6 DNA-binding domain"/>
    <property type="match status" value="1"/>
</dbReference>
<accession>A0AAN6DW31</accession>
<dbReference type="Gene3D" id="4.10.240.10">
    <property type="entry name" value="Zn(2)-C6 fungal-type DNA-binding domain"/>
    <property type="match status" value="1"/>
</dbReference>
<dbReference type="Pfam" id="PF00172">
    <property type="entry name" value="Zn_clus"/>
    <property type="match status" value="1"/>
</dbReference>
<dbReference type="Proteomes" id="UP001203852">
    <property type="component" value="Unassembled WGS sequence"/>
</dbReference>
<dbReference type="PANTHER" id="PTHR36206:SF13">
    <property type="entry name" value="TRANSCRIPTIONAL REGULATORY PROTEIN MOC3"/>
    <property type="match status" value="1"/>
</dbReference>
<proteinExistence type="predicted"/>
<evidence type="ECO:0000313" key="9">
    <source>
        <dbReference type="Proteomes" id="UP001203852"/>
    </source>
</evidence>
<keyword evidence="9" id="KW-1185">Reference proteome</keyword>
<keyword evidence="5" id="KW-0804">Transcription</keyword>
<evidence type="ECO:0000256" key="2">
    <source>
        <dbReference type="ARBA" id="ARBA00022833"/>
    </source>
</evidence>
<keyword evidence="1" id="KW-0479">Metal-binding</keyword>
<keyword evidence="2" id="KW-0862">Zinc</keyword>
<dbReference type="PANTHER" id="PTHR36206">
    <property type="entry name" value="ASPERCRYPTIN BIOSYNTHESIS CLUSTER-SPECIFIC TRANSCRIPTION REGULATOR ATNN-RELATED"/>
    <property type="match status" value="1"/>
</dbReference>
<dbReference type="EMBL" id="MU404354">
    <property type="protein sequence ID" value="KAI1612627.1"/>
    <property type="molecule type" value="Genomic_DNA"/>
</dbReference>
<evidence type="ECO:0000256" key="4">
    <source>
        <dbReference type="ARBA" id="ARBA00023125"/>
    </source>
</evidence>
<evidence type="ECO:0000256" key="1">
    <source>
        <dbReference type="ARBA" id="ARBA00022723"/>
    </source>
</evidence>
<keyword evidence="4" id="KW-0238">DNA-binding</keyword>
<dbReference type="GO" id="GO:0003677">
    <property type="term" value="F:DNA binding"/>
    <property type="evidence" value="ECO:0007669"/>
    <property type="project" value="UniProtKB-KW"/>
</dbReference>
<keyword evidence="6" id="KW-0539">Nucleus</keyword>
<sequence length="495" mass="55407">MSAATLASGKAAPVTNMKFDPAHEEDATNHSGAKPRVKRLHSKVRSGCTTCKTRRIKCDESKPKCQRCLQSNRECLDYDIPKARIFEASKSGRPVLALASKNAFNSVSGLPTNQPLSYHLSPRLAGHVHVLFADKYEERRSLDFWLSTTGPTMANIGPNYTFWNTLIPQMAWQYPVCRHLLVAMALLDEELGVYRTGIRSKLSPVAILHYYKAIKMMTVSSQRDTTSMLVASLMAWVYEALQGKYPASLPAAEVHVKGTLRLWATLRSGCLGSNGFLKDLLAQIEPVIRLIGSYTEVRFDDEIASYLLTEPSSNIPRNTVRVGEVQKAPTVHLQSLAEAREMLKHRVQDFTSLDCVTEGAALEQRLYIKSWSRSVREHCSIGLESNLHKQAVQILFNVAMALLPESVGGAFSHAANPVAVGSILDAYERIMREWKNDRPIDDADIELTLLAAFEMIRVHIRDRAYRQRADGLLSELQRDAQHSRELQAVFMPALF</sequence>
<dbReference type="InterPro" id="IPR036864">
    <property type="entry name" value="Zn2-C6_fun-type_DNA-bd_sf"/>
</dbReference>
<dbReference type="InterPro" id="IPR001138">
    <property type="entry name" value="Zn2Cys6_DnaBD"/>
</dbReference>
<dbReference type="PROSITE" id="PS00463">
    <property type="entry name" value="ZN2_CY6_FUNGAL_1"/>
    <property type="match status" value="1"/>
</dbReference>
<dbReference type="CDD" id="cd00067">
    <property type="entry name" value="GAL4"/>
    <property type="match status" value="1"/>
</dbReference>
<evidence type="ECO:0000313" key="8">
    <source>
        <dbReference type="EMBL" id="KAI1612627.1"/>
    </source>
</evidence>
<dbReference type="SMART" id="SM00066">
    <property type="entry name" value="GAL4"/>
    <property type="match status" value="1"/>
</dbReference>
<reference evidence="8" key="1">
    <citation type="journal article" date="2022" name="bioRxiv">
        <title>Deciphering the potential niche of two novel black yeast fungi from a biological soil crust based on their genomes, phenotypes, and melanin regulation.</title>
        <authorList>
            <consortium name="DOE Joint Genome Institute"/>
            <person name="Carr E.C."/>
            <person name="Barton Q."/>
            <person name="Grambo S."/>
            <person name="Sullivan M."/>
            <person name="Renfro C.M."/>
            <person name="Kuo A."/>
            <person name="Pangilinan J."/>
            <person name="Lipzen A."/>
            <person name="Keymanesh K."/>
            <person name="Savage E."/>
            <person name="Barry K."/>
            <person name="Grigoriev I.V."/>
            <person name="Riekhof W.R."/>
            <person name="Harris S.S."/>
        </authorList>
    </citation>
    <scope>NUCLEOTIDE SEQUENCE</scope>
    <source>
        <strain evidence="8">JF 03-4F</strain>
    </source>
</reference>